<dbReference type="EMBL" id="JABELD010000002">
    <property type="protein sequence ID" value="MBU2737239.1"/>
    <property type="molecule type" value="Genomic_DNA"/>
</dbReference>
<feature type="transmembrane region" description="Helical" evidence="1">
    <location>
        <begin position="15"/>
        <end position="39"/>
    </location>
</feature>
<proteinExistence type="predicted"/>
<feature type="transmembrane region" description="Helical" evidence="1">
    <location>
        <begin position="155"/>
        <end position="173"/>
    </location>
</feature>
<evidence type="ECO:0000256" key="1">
    <source>
        <dbReference type="SAM" id="Phobius"/>
    </source>
</evidence>
<feature type="transmembrane region" description="Helical" evidence="1">
    <location>
        <begin position="307"/>
        <end position="334"/>
    </location>
</feature>
<evidence type="ECO:0000313" key="2">
    <source>
        <dbReference type="EMBL" id="MBU2737239.1"/>
    </source>
</evidence>
<feature type="transmembrane region" description="Helical" evidence="1">
    <location>
        <begin position="51"/>
        <end position="72"/>
    </location>
</feature>
<feature type="transmembrane region" description="Helical" evidence="1">
    <location>
        <begin position="263"/>
        <end position="286"/>
    </location>
</feature>
<accession>A0ABS5ZKM4</accession>
<dbReference type="Proteomes" id="UP001197028">
    <property type="component" value="Unassembled WGS sequence"/>
</dbReference>
<reference evidence="2 3" key="1">
    <citation type="journal article" date="2021" name="ISME J.">
        <title>Genomic evolution of the class Acidithiobacillia: deep-branching Proteobacteria living in extreme acidic conditions.</title>
        <authorList>
            <person name="Moya-Beltran A."/>
            <person name="Beard S."/>
            <person name="Rojas-Villalobos C."/>
            <person name="Issotta F."/>
            <person name="Gallardo Y."/>
            <person name="Ulloa R."/>
            <person name="Giaveno A."/>
            <person name="Degli Esposti M."/>
            <person name="Johnson D.B."/>
            <person name="Quatrini R."/>
        </authorList>
    </citation>
    <scope>NUCLEOTIDE SEQUENCE [LARGE SCALE GENOMIC DNA]</scope>
    <source>
        <strain evidence="2 3">ATCC 19703</strain>
    </source>
</reference>
<name>A0ABS5ZKM4_9PROT</name>
<protein>
    <submittedName>
        <fullName evidence="2">Uncharacterized protein</fullName>
    </submittedName>
</protein>
<feature type="transmembrane region" description="Helical" evidence="1">
    <location>
        <begin position="185"/>
        <end position="209"/>
    </location>
</feature>
<sequence length="344" mass="39395">MSITTIIHCLLSPNLISIIGLSAFGSIVFNIALLLILLLQMVIPGALSQKYLYKTFFVFSVPVVFFGLIQIIDGYNQITITIFNEYVKNVPYDFYGFNRPYSLFTQSSNFGWFMAFLSGILWLLIKKSKDHIEILLLIFFMIISMSANVLSFTRVSIMAMLFIFVFLWLNNDVARLKEKSLFLPFYFLGATLLILFFAGEVSAILKLFLGVLSSSKSTTIRVDELIYYLKIYDGSSWWKILIGIGPIVDSIPGKTKMFIDNTYLYILLHQGLIGLLLWFSTTLIIWRDMYRTSKRESGIFRKAIVAYWSTWLAVGVFATDLSGYILMAILFYMLKPAPLAMDDR</sequence>
<keyword evidence="1" id="KW-0472">Membrane</keyword>
<comment type="caution">
    <text evidence="2">The sequence shown here is derived from an EMBL/GenBank/DDBJ whole genome shotgun (WGS) entry which is preliminary data.</text>
</comment>
<keyword evidence="1" id="KW-0812">Transmembrane</keyword>
<gene>
    <name evidence="2" type="ORF">HJG40_00110</name>
</gene>
<feature type="transmembrane region" description="Helical" evidence="1">
    <location>
        <begin position="109"/>
        <end position="125"/>
    </location>
</feature>
<organism evidence="2 3">
    <name type="scientific">Acidithiobacillus concretivorus</name>
    <dbReference type="NCBI Taxonomy" id="3063952"/>
    <lineage>
        <taxon>Bacteria</taxon>
        <taxon>Pseudomonadati</taxon>
        <taxon>Pseudomonadota</taxon>
        <taxon>Acidithiobacillia</taxon>
        <taxon>Acidithiobacillales</taxon>
        <taxon>Acidithiobacillaceae</taxon>
        <taxon>Acidithiobacillus</taxon>
    </lineage>
</organism>
<evidence type="ECO:0000313" key="3">
    <source>
        <dbReference type="Proteomes" id="UP001197028"/>
    </source>
</evidence>
<keyword evidence="3" id="KW-1185">Reference proteome</keyword>
<keyword evidence="1" id="KW-1133">Transmembrane helix</keyword>
<dbReference type="RefSeq" id="WP_215862320.1">
    <property type="nucleotide sequence ID" value="NZ_JABELD010000002.1"/>
</dbReference>